<sequence>MEENSKKEIKDWQDSKEFWDTIVYQKFEALVHFKDFEELQTMLRNDADSGSKPSPSQPTITSSLSKPGTFLPPVRPRRHSGYLCLAYGDPSPAPPHLHACATAAATGCLIVHAASTQACTPSPGELSPASAPHREISATSSAAGQPTPGRLPAARAVAAPPGDHH</sequence>
<evidence type="ECO:0000313" key="2">
    <source>
        <dbReference type="EMBL" id="KAJ0975521.1"/>
    </source>
</evidence>
<comment type="caution">
    <text evidence="2">The sequence shown here is derived from an EMBL/GenBank/DDBJ whole genome shotgun (WGS) entry which is preliminary data.</text>
</comment>
<name>A0A9D5CLH5_9LILI</name>
<feature type="region of interest" description="Disordered" evidence="1">
    <location>
        <begin position="45"/>
        <end position="71"/>
    </location>
</feature>
<accession>A0A9D5CLH5</accession>
<reference evidence="2" key="2">
    <citation type="journal article" date="2022" name="Hortic Res">
        <title>The genome of Dioscorea zingiberensis sheds light on the biosynthesis, origin and evolution of the medicinally important diosgenin saponins.</title>
        <authorList>
            <person name="Li Y."/>
            <person name="Tan C."/>
            <person name="Li Z."/>
            <person name="Guo J."/>
            <person name="Li S."/>
            <person name="Chen X."/>
            <person name="Wang C."/>
            <person name="Dai X."/>
            <person name="Yang H."/>
            <person name="Song W."/>
            <person name="Hou L."/>
            <person name="Xu J."/>
            <person name="Tong Z."/>
            <person name="Xu A."/>
            <person name="Yuan X."/>
            <person name="Wang W."/>
            <person name="Yang Q."/>
            <person name="Chen L."/>
            <person name="Sun Z."/>
            <person name="Wang K."/>
            <person name="Pan B."/>
            <person name="Chen J."/>
            <person name="Bao Y."/>
            <person name="Liu F."/>
            <person name="Qi X."/>
            <person name="Gang D.R."/>
            <person name="Wen J."/>
            <person name="Li J."/>
        </authorList>
    </citation>
    <scope>NUCLEOTIDE SEQUENCE</scope>
    <source>
        <strain evidence="2">Dzin_1.0</strain>
    </source>
</reference>
<evidence type="ECO:0000256" key="1">
    <source>
        <dbReference type="SAM" id="MobiDB-lite"/>
    </source>
</evidence>
<gene>
    <name evidence="2" type="ORF">J5N97_017486</name>
</gene>
<keyword evidence="3" id="KW-1185">Reference proteome</keyword>
<protein>
    <submittedName>
        <fullName evidence="2">Uncharacterized protein</fullName>
    </submittedName>
</protein>
<reference evidence="2" key="1">
    <citation type="submission" date="2021-03" db="EMBL/GenBank/DDBJ databases">
        <authorList>
            <person name="Li Z."/>
            <person name="Yang C."/>
        </authorList>
    </citation>
    <scope>NUCLEOTIDE SEQUENCE</scope>
    <source>
        <strain evidence="2">Dzin_1.0</strain>
        <tissue evidence="2">Leaf</tissue>
    </source>
</reference>
<proteinExistence type="predicted"/>
<dbReference type="Proteomes" id="UP001085076">
    <property type="component" value="Miscellaneous, Linkage group lg04"/>
</dbReference>
<feature type="compositionally biased region" description="Low complexity" evidence="1">
    <location>
        <begin position="148"/>
        <end position="165"/>
    </location>
</feature>
<feature type="compositionally biased region" description="Polar residues" evidence="1">
    <location>
        <begin position="51"/>
        <end position="66"/>
    </location>
</feature>
<dbReference type="AlphaFoldDB" id="A0A9D5CLH5"/>
<organism evidence="2 3">
    <name type="scientific">Dioscorea zingiberensis</name>
    <dbReference type="NCBI Taxonomy" id="325984"/>
    <lineage>
        <taxon>Eukaryota</taxon>
        <taxon>Viridiplantae</taxon>
        <taxon>Streptophyta</taxon>
        <taxon>Embryophyta</taxon>
        <taxon>Tracheophyta</taxon>
        <taxon>Spermatophyta</taxon>
        <taxon>Magnoliopsida</taxon>
        <taxon>Liliopsida</taxon>
        <taxon>Dioscoreales</taxon>
        <taxon>Dioscoreaceae</taxon>
        <taxon>Dioscorea</taxon>
    </lineage>
</organism>
<feature type="region of interest" description="Disordered" evidence="1">
    <location>
        <begin position="119"/>
        <end position="165"/>
    </location>
</feature>
<evidence type="ECO:0000313" key="3">
    <source>
        <dbReference type="Proteomes" id="UP001085076"/>
    </source>
</evidence>
<dbReference type="EMBL" id="JAGGNH010000004">
    <property type="protein sequence ID" value="KAJ0975521.1"/>
    <property type="molecule type" value="Genomic_DNA"/>
</dbReference>